<dbReference type="SMART" id="SM01103">
    <property type="entry name" value="CRS1_YhbY"/>
    <property type="match status" value="1"/>
</dbReference>
<dbReference type="Pfam" id="PF01985">
    <property type="entry name" value="CRS1_YhbY"/>
    <property type="match status" value="1"/>
</dbReference>
<evidence type="ECO:0000313" key="5">
    <source>
        <dbReference type="EMBL" id="PRY99537.1"/>
    </source>
</evidence>
<dbReference type="Proteomes" id="UP000238308">
    <property type="component" value="Unassembled WGS sequence"/>
</dbReference>
<dbReference type="PANTHER" id="PTHR40065:SF3">
    <property type="entry name" value="RNA-BINDING PROTEIN YHBY"/>
    <property type="match status" value="1"/>
</dbReference>
<name>A0A2T0XKU3_9BURK</name>
<dbReference type="InterPro" id="IPR035920">
    <property type="entry name" value="YhbY-like_sf"/>
</dbReference>
<feature type="compositionally biased region" description="Basic residues" evidence="3">
    <location>
        <begin position="124"/>
        <end position="133"/>
    </location>
</feature>
<keyword evidence="1 2" id="KW-0694">RNA-binding</keyword>
<dbReference type="RefSeq" id="WP_106226824.1">
    <property type="nucleotide sequence ID" value="NZ_PVTV01000011.1"/>
</dbReference>
<dbReference type="Gene3D" id="3.30.110.60">
    <property type="entry name" value="YhbY-like"/>
    <property type="match status" value="1"/>
</dbReference>
<evidence type="ECO:0000259" key="4">
    <source>
        <dbReference type="PROSITE" id="PS51295"/>
    </source>
</evidence>
<keyword evidence="6" id="KW-1185">Reference proteome</keyword>
<evidence type="ECO:0000313" key="6">
    <source>
        <dbReference type="Proteomes" id="UP000238308"/>
    </source>
</evidence>
<evidence type="ECO:0000256" key="1">
    <source>
        <dbReference type="ARBA" id="ARBA00022884"/>
    </source>
</evidence>
<dbReference type="InterPro" id="IPR051925">
    <property type="entry name" value="RNA-binding_domain"/>
</dbReference>
<gene>
    <name evidence="5" type="ORF">BCM14_0987</name>
</gene>
<reference evidence="5 6" key="1">
    <citation type="submission" date="2018-03" db="EMBL/GenBank/DDBJ databases">
        <title>Genomic Encyclopedia of Type Strains, Phase III (KMG-III): the genomes of soil and plant-associated and newly described type strains.</title>
        <authorList>
            <person name="Whitman W."/>
        </authorList>
    </citation>
    <scope>NUCLEOTIDE SEQUENCE [LARGE SCALE GENOMIC DNA]</scope>
    <source>
        <strain evidence="5 6">MWH-P2sevCIIIb</strain>
    </source>
</reference>
<dbReference type="PANTHER" id="PTHR40065">
    <property type="entry name" value="RNA-BINDING PROTEIN YHBY"/>
    <property type="match status" value="1"/>
</dbReference>
<comment type="caution">
    <text evidence="5">The sequence shown here is derived from an EMBL/GenBank/DDBJ whole genome shotgun (WGS) entry which is preliminary data.</text>
</comment>
<protein>
    <submittedName>
        <fullName evidence="5">RNA-binding protein</fullName>
    </submittedName>
</protein>
<dbReference type="OrthoDB" id="9797519at2"/>
<feature type="domain" description="CRM" evidence="4">
    <location>
        <begin position="4"/>
        <end position="100"/>
    </location>
</feature>
<dbReference type="InterPro" id="IPR001890">
    <property type="entry name" value="RNA-binding_CRM"/>
</dbReference>
<proteinExistence type="predicted"/>
<evidence type="ECO:0000256" key="3">
    <source>
        <dbReference type="SAM" id="MobiDB-lite"/>
    </source>
</evidence>
<feature type="region of interest" description="Disordered" evidence="3">
    <location>
        <begin position="96"/>
        <end position="207"/>
    </location>
</feature>
<sequence>MTIMDITPRERSTLRAAAHPLKPVVLIGDNGLTDAVLKEIDRALTAHELIKVKASGAERADREILLAAICDTLSCASVHHLGKTLILFRPGDQSTYLAPPKPVSTKRKANEPHTPKKLAASGKKLTKPSRRAKRPESEVEEKPKFSYSAVFSGDRVGRPSNRPAKAATAHDIPRRSAMSLRSGARRGLSSGGPARGLAAKRAGLKRT</sequence>
<dbReference type="PROSITE" id="PS51295">
    <property type="entry name" value="CRM"/>
    <property type="match status" value="1"/>
</dbReference>
<accession>A0A2T0XKU3</accession>
<dbReference type="AlphaFoldDB" id="A0A2T0XKU3"/>
<dbReference type="EMBL" id="PVTV01000011">
    <property type="protein sequence ID" value="PRY99537.1"/>
    <property type="molecule type" value="Genomic_DNA"/>
</dbReference>
<feature type="compositionally biased region" description="Low complexity" evidence="3">
    <location>
        <begin position="179"/>
        <end position="188"/>
    </location>
</feature>
<organism evidence="5 6">
    <name type="scientific">Jezberella montanilacus</name>
    <dbReference type="NCBI Taxonomy" id="323426"/>
    <lineage>
        <taxon>Bacteria</taxon>
        <taxon>Pseudomonadati</taxon>
        <taxon>Pseudomonadota</taxon>
        <taxon>Betaproteobacteria</taxon>
        <taxon>Burkholderiales</taxon>
        <taxon>Alcaligenaceae</taxon>
        <taxon>Jezberella</taxon>
    </lineage>
</organism>
<dbReference type="GO" id="GO:0003723">
    <property type="term" value="F:RNA binding"/>
    <property type="evidence" value="ECO:0007669"/>
    <property type="project" value="UniProtKB-UniRule"/>
</dbReference>
<feature type="compositionally biased region" description="Basic and acidic residues" evidence="3">
    <location>
        <begin position="134"/>
        <end position="144"/>
    </location>
</feature>
<dbReference type="SUPFAM" id="SSF75471">
    <property type="entry name" value="YhbY-like"/>
    <property type="match status" value="1"/>
</dbReference>
<evidence type="ECO:0000256" key="2">
    <source>
        <dbReference type="PROSITE-ProRule" id="PRU00626"/>
    </source>
</evidence>